<sequence length="137" mass="15497">MALMPVRTGAWWWWSMLEWGMGWGGLWSIVVLNAEPGWSPKHKISSDFSQFGSYLSPILWFISHVSFSSHTDLPFPITTAPSSWAPLSTTGRPSFENKTTPDRFSDADSARDYPCSRDICRASKPYILISATLFMSR</sequence>
<organism evidence="3 4">
    <name type="scientific">Gymnopilus junonius</name>
    <name type="common">Spectacular rustgill mushroom</name>
    <name type="synonym">Gymnopilus spectabilis subsp. junonius</name>
    <dbReference type="NCBI Taxonomy" id="109634"/>
    <lineage>
        <taxon>Eukaryota</taxon>
        <taxon>Fungi</taxon>
        <taxon>Dikarya</taxon>
        <taxon>Basidiomycota</taxon>
        <taxon>Agaricomycotina</taxon>
        <taxon>Agaricomycetes</taxon>
        <taxon>Agaricomycetidae</taxon>
        <taxon>Agaricales</taxon>
        <taxon>Agaricineae</taxon>
        <taxon>Hymenogastraceae</taxon>
        <taxon>Gymnopilus</taxon>
    </lineage>
</organism>
<feature type="region of interest" description="Disordered" evidence="1">
    <location>
        <begin position="88"/>
        <end position="108"/>
    </location>
</feature>
<proteinExistence type="predicted"/>
<gene>
    <name evidence="3" type="ORF">CPB84DRAFT_1051895</name>
</gene>
<evidence type="ECO:0000313" key="3">
    <source>
        <dbReference type="EMBL" id="KAF8900150.1"/>
    </source>
</evidence>
<keyword evidence="4" id="KW-1185">Reference proteome</keyword>
<keyword evidence="2" id="KW-0472">Membrane</keyword>
<evidence type="ECO:0000256" key="2">
    <source>
        <dbReference type="SAM" id="Phobius"/>
    </source>
</evidence>
<name>A0A9P5NPB5_GYMJU</name>
<reference evidence="3" key="1">
    <citation type="submission" date="2020-11" db="EMBL/GenBank/DDBJ databases">
        <authorList>
            <consortium name="DOE Joint Genome Institute"/>
            <person name="Ahrendt S."/>
            <person name="Riley R."/>
            <person name="Andreopoulos W."/>
            <person name="LaButti K."/>
            <person name="Pangilinan J."/>
            <person name="Ruiz-duenas F.J."/>
            <person name="Barrasa J.M."/>
            <person name="Sanchez-Garcia M."/>
            <person name="Camarero S."/>
            <person name="Miyauchi S."/>
            <person name="Serrano A."/>
            <person name="Linde D."/>
            <person name="Babiker R."/>
            <person name="Drula E."/>
            <person name="Ayuso-Fernandez I."/>
            <person name="Pacheco R."/>
            <person name="Padilla G."/>
            <person name="Ferreira P."/>
            <person name="Barriuso J."/>
            <person name="Kellner H."/>
            <person name="Castanera R."/>
            <person name="Alfaro M."/>
            <person name="Ramirez L."/>
            <person name="Pisabarro A.G."/>
            <person name="Kuo A."/>
            <person name="Tritt A."/>
            <person name="Lipzen A."/>
            <person name="He G."/>
            <person name="Yan M."/>
            <person name="Ng V."/>
            <person name="Cullen D."/>
            <person name="Martin F."/>
            <person name="Rosso M.-N."/>
            <person name="Henrissat B."/>
            <person name="Hibbett D."/>
            <person name="Martinez A.T."/>
            <person name="Grigoriev I.V."/>
        </authorList>
    </citation>
    <scope>NUCLEOTIDE SEQUENCE</scope>
    <source>
        <strain evidence="3">AH 44721</strain>
    </source>
</reference>
<evidence type="ECO:0000313" key="4">
    <source>
        <dbReference type="Proteomes" id="UP000724874"/>
    </source>
</evidence>
<keyword evidence="2" id="KW-1133">Transmembrane helix</keyword>
<accession>A0A9P5NPB5</accession>
<dbReference type="EMBL" id="JADNYJ010000049">
    <property type="protein sequence ID" value="KAF8900150.1"/>
    <property type="molecule type" value="Genomic_DNA"/>
</dbReference>
<dbReference type="Proteomes" id="UP000724874">
    <property type="component" value="Unassembled WGS sequence"/>
</dbReference>
<protein>
    <submittedName>
        <fullName evidence="3">Uncharacterized protein</fullName>
    </submittedName>
</protein>
<keyword evidence="2" id="KW-0812">Transmembrane</keyword>
<dbReference type="AlphaFoldDB" id="A0A9P5NPB5"/>
<feature type="compositionally biased region" description="Polar residues" evidence="1">
    <location>
        <begin position="88"/>
        <end position="98"/>
    </location>
</feature>
<feature type="compositionally biased region" description="Basic and acidic residues" evidence="1">
    <location>
        <begin position="99"/>
        <end position="108"/>
    </location>
</feature>
<comment type="caution">
    <text evidence="3">The sequence shown here is derived from an EMBL/GenBank/DDBJ whole genome shotgun (WGS) entry which is preliminary data.</text>
</comment>
<evidence type="ECO:0000256" key="1">
    <source>
        <dbReference type="SAM" id="MobiDB-lite"/>
    </source>
</evidence>
<feature type="transmembrane region" description="Helical" evidence="2">
    <location>
        <begin position="12"/>
        <end position="34"/>
    </location>
</feature>